<dbReference type="Proteomes" id="UP000466692">
    <property type="component" value="Unassembled WGS sequence"/>
</dbReference>
<keyword evidence="2" id="KW-1185">Reference proteome</keyword>
<reference evidence="1" key="1">
    <citation type="submission" date="2019-11" db="EMBL/GenBank/DDBJ databases">
        <title>Genome sequences of 17 halophilic strains isolated from different environments.</title>
        <authorList>
            <person name="Furrow R.E."/>
        </authorList>
    </citation>
    <scope>NUCLEOTIDE SEQUENCE</scope>
    <source>
        <strain evidence="1">22510_22_Filter</strain>
    </source>
</reference>
<proteinExistence type="predicted"/>
<name>A0ACC7VM85_9BACI</name>
<accession>A0ACC7VM85</accession>
<dbReference type="EMBL" id="WMEU01000009">
    <property type="protein sequence ID" value="MYL55486.1"/>
    <property type="molecule type" value="Genomic_DNA"/>
</dbReference>
<evidence type="ECO:0000313" key="2">
    <source>
        <dbReference type="Proteomes" id="UP000466692"/>
    </source>
</evidence>
<gene>
    <name evidence="1" type="ORF">GLW08_19440</name>
</gene>
<organism evidence="1 2">
    <name type="scientific">Pontibacillus yanchengensis</name>
    <dbReference type="NCBI Taxonomy" id="462910"/>
    <lineage>
        <taxon>Bacteria</taxon>
        <taxon>Bacillati</taxon>
        <taxon>Bacillota</taxon>
        <taxon>Bacilli</taxon>
        <taxon>Bacillales</taxon>
        <taxon>Bacillaceae</taxon>
        <taxon>Pontibacillus</taxon>
    </lineage>
</organism>
<sequence>MKQFIVNHKFLSIMILVLIGSAAYVGGMLFQGGKTEEPQSTAEGETEQKEEMEPGKDKKVSIENTDGNYIEIREEREVPIEDEIPLSISEYELQNKIHYMSHQKIISSKKWGSLPLTMERVNRLIDIVESSTYNNEETYLRILKAWKNKDFSEIDDHHNTIWKMQDGNVGKATGIMSMEEEKEFIEHHYPDALD</sequence>
<comment type="caution">
    <text evidence="1">The sequence shown here is derived from an EMBL/GenBank/DDBJ whole genome shotgun (WGS) entry which is preliminary data.</text>
</comment>
<evidence type="ECO:0000313" key="1">
    <source>
        <dbReference type="EMBL" id="MYL55486.1"/>
    </source>
</evidence>
<protein>
    <submittedName>
        <fullName evidence="1">Uncharacterized protein</fullName>
    </submittedName>
</protein>